<sequence>MGMDTGRDKIGRGFRRGAAMLGIALLAACSPTERFHGYVPAEAVLSSISLGESREAVLEKAGPPTTTGALGAQDLYYVRSVFRHYGFFAPEEVSREVVAISFAASGGVANVERFDLSDGRIVPLTRRVTEDSVESGTFLRQLAGAAGNFDPSALINDE</sequence>
<dbReference type="HOGENOM" id="CLU_104933_0_0_5"/>
<dbReference type="PROSITE" id="PS51257">
    <property type="entry name" value="PROKAR_LIPOPROTEIN"/>
    <property type="match status" value="1"/>
</dbReference>
<dbReference type="Proteomes" id="UP000025047">
    <property type="component" value="Unassembled WGS sequence"/>
</dbReference>
<dbReference type="Pfam" id="PF04355">
    <property type="entry name" value="BamE"/>
    <property type="match status" value="1"/>
</dbReference>
<dbReference type="InterPro" id="IPR007450">
    <property type="entry name" value="BamE_dom"/>
</dbReference>
<protein>
    <submittedName>
        <fullName evidence="2">Outer membrane lipoprotein OmlA</fullName>
    </submittedName>
</protein>
<dbReference type="EMBL" id="APGJ01000001">
    <property type="protein sequence ID" value="EYD73734.1"/>
    <property type="molecule type" value="Genomic_DNA"/>
</dbReference>
<evidence type="ECO:0000313" key="2">
    <source>
        <dbReference type="EMBL" id="EYD73734.1"/>
    </source>
</evidence>
<accession>A0A017HIX0</accession>
<dbReference type="eggNOG" id="COG2913">
    <property type="taxonomic scope" value="Bacteria"/>
</dbReference>
<evidence type="ECO:0000313" key="3">
    <source>
        <dbReference type="Proteomes" id="UP000025047"/>
    </source>
</evidence>
<feature type="domain" description="Outer membrane protein assembly factor BamE" evidence="1">
    <location>
        <begin position="37"/>
        <end position="110"/>
    </location>
</feature>
<dbReference type="OrthoDB" id="7203955at2"/>
<evidence type="ECO:0000259" key="1">
    <source>
        <dbReference type="Pfam" id="PF04355"/>
    </source>
</evidence>
<comment type="caution">
    <text evidence="2">The sequence shown here is derived from an EMBL/GenBank/DDBJ whole genome shotgun (WGS) entry which is preliminary data.</text>
</comment>
<dbReference type="GO" id="GO:0019867">
    <property type="term" value="C:outer membrane"/>
    <property type="evidence" value="ECO:0007669"/>
    <property type="project" value="InterPro"/>
</dbReference>
<dbReference type="RefSeq" id="WP_017929401.1">
    <property type="nucleotide sequence ID" value="NZ_KB823001.1"/>
</dbReference>
<name>A0A017HIX0_9RHOB</name>
<dbReference type="AlphaFoldDB" id="A0A017HIX0"/>
<dbReference type="STRING" id="1122180.Lokhon_00289"/>
<dbReference type="PATRIC" id="fig|1122180.6.peg.295"/>
<reference evidence="2 3" key="1">
    <citation type="submission" date="2013-03" db="EMBL/GenBank/DDBJ databases">
        <authorList>
            <person name="Fiebig A."/>
            <person name="Goeker M."/>
            <person name="Klenk H.-P.P."/>
        </authorList>
    </citation>
    <scope>NUCLEOTIDE SEQUENCE [LARGE SCALE GENOMIC DNA]</scope>
    <source>
        <strain evidence="2 3">DSM 17492</strain>
    </source>
</reference>
<proteinExistence type="predicted"/>
<keyword evidence="3" id="KW-1185">Reference proteome</keyword>
<organism evidence="2 3">
    <name type="scientific">Limimaricola hongkongensis DSM 17492</name>
    <dbReference type="NCBI Taxonomy" id="1122180"/>
    <lineage>
        <taxon>Bacteria</taxon>
        <taxon>Pseudomonadati</taxon>
        <taxon>Pseudomonadota</taxon>
        <taxon>Alphaproteobacteria</taxon>
        <taxon>Rhodobacterales</taxon>
        <taxon>Paracoccaceae</taxon>
        <taxon>Limimaricola</taxon>
    </lineage>
</organism>
<keyword evidence="2" id="KW-0449">Lipoprotein</keyword>
<gene>
    <name evidence="2" type="ORF">Lokhon_00289</name>
</gene>